<evidence type="ECO:0000256" key="9">
    <source>
        <dbReference type="ARBA" id="ARBA00022968"/>
    </source>
</evidence>
<keyword evidence="18" id="KW-1185">Reference proteome</keyword>
<evidence type="ECO:0000256" key="2">
    <source>
        <dbReference type="ARBA" id="ARBA00004648"/>
    </source>
</evidence>
<evidence type="ECO:0000256" key="12">
    <source>
        <dbReference type="ARBA" id="ARBA00023004"/>
    </source>
</evidence>
<dbReference type="Proteomes" id="UP001159364">
    <property type="component" value="Linkage Group LG10"/>
</dbReference>
<keyword evidence="8" id="KW-0223">Dioxygenase</keyword>
<dbReference type="GO" id="GO:0005789">
    <property type="term" value="C:endoplasmic reticulum membrane"/>
    <property type="evidence" value="ECO:0007669"/>
    <property type="project" value="UniProtKB-SubCell"/>
</dbReference>
<evidence type="ECO:0000256" key="14">
    <source>
        <dbReference type="ARBA" id="ARBA00049169"/>
    </source>
</evidence>
<evidence type="ECO:0000313" key="18">
    <source>
        <dbReference type="Proteomes" id="UP001159364"/>
    </source>
</evidence>
<dbReference type="PANTHER" id="PTHR10869">
    <property type="entry name" value="PROLYL 4-HYDROXYLASE ALPHA SUBUNIT"/>
    <property type="match status" value="1"/>
</dbReference>
<keyword evidence="7" id="KW-0256">Endoplasmic reticulum</keyword>
<feature type="transmembrane region" description="Helical" evidence="15">
    <location>
        <begin position="270"/>
        <end position="291"/>
    </location>
</feature>
<dbReference type="GO" id="GO:0031418">
    <property type="term" value="F:L-ascorbic acid binding"/>
    <property type="evidence" value="ECO:0007669"/>
    <property type="project" value="InterPro"/>
</dbReference>
<feature type="domain" description="ShKT" evidence="16">
    <location>
        <begin position="219"/>
        <end position="259"/>
    </location>
</feature>
<evidence type="ECO:0000256" key="8">
    <source>
        <dbReference type="ARBA" id="ARBA00022964"/>
    </source>
</evidence>
<evidence type="ECO:0000256" key="5">
    <source>
        <dbReference type="ARBA" id="ARBA00022692"/>
    </source>
</evidence>
<dbReference type="PROSITE" id="PS51670">
    <property type="entry name" value="SHKT"/>
    <property type="match status" value="1"/>
</dbReference>
<dbReference type="EC" id="1.14.11.2" evidence="4"/>
<comment type="caution">
    <text evidence="17">The sequence shown here is derived from an EMBL/GenBank/DDBJ whole genome shotgun (WGS) entry which is preliminary data.</text>
</comment>
<keyword evidence="6" id="KW-0479">Metal-binding</keyword>
<dbReference type="AlphaFoldDB" id="A0AAV8SJL7"/>
<evidence type="ECO:0000256" key="6">
    <source>
        <dbReference type="ARBA" id="ARBA00022723"/>
    </source>
</evidence>
<sequence>MVVFLYCFFTHLPSRKELRNKALNSKLRRVSLARGNRVDPSQVVQLSWRPRVFLYKGFLTDDECDHLISSSQDIKEASSGEGHESSKSLLRIDDEKLARIEDRISAWTLLPREHVNALQVTRFGLEDVNHKFDYLGNFMLISREPLMAMIDNTLKPIKGNAILFFNVHLNASQDRSSSHLRCPVLEGEMWSATKFFYLRAIDGGKASVLVSSELDGSECADEDDNCARWAAIGECQRKPVFMIGSPDYYGTCRKSCDACVKRWLFTRIHFFFFFILLYEMLLLSVSSEIVLSL</sequence>
<organism evidence="17 18">
    <name type="scientific">Erythroxylum novogranatense</name>
    <dbReference type="NCBI Taxonomy" id="1862640"/>
    <lineage>
        <taxon>Eukaryota</taxon>
        <taxon>Viridiplantae</taxon>
        <taxon>Streptophyta</taxon>
        <taxon>Embryophyta</taxon>
        <taxon>Tracheophyta</taxon>
        <taxon>Spermatophyta</taxon>
        <taxon>Magnoliopsida</taxon>
        <taxon>eudicotyledons</taxon>
        <taxon>Gunneridae</taxon>
        <taxon>Pentapetalae</taxon>
        <taxon>rosids</taxon>
        <taxon>fabids</taxon>
        <taxon>Malpighiales</taxon>
        <taxon>Erythroxylaceae</taxon>
        <taxon>Erythroxylum</taxon>
    </lineage>
</organism>
<name>A0AAV8SJL7_9ROSI</name>
<evidence type="ECO:0000256" key="10">
    <source>
        <dbReference type="ARBA" id="ARBA00022989"/>
    </source>
</evidence>
<evidence type="ECO:0000256" key="15">
    <source>
        <dbReference type="SAM" id="Phobius"/>
    </source>
</evidence>
<keyword evidence="12" id="KW-0408">Iron</keyword>
<dbReference type="GO" id="GO:0005506">
    <property type="term" value="F:iron ion binding"/>
    <property type="evidence" value="ECO:0007669"/>
    <property type="project" value="InterPro"/>
</dbReference>
<evidence type="ECO:0000256" key="3">
    <source>
        <dbReference type="ARBA" id="ARBA00006511"/>
    </source>
</evidence>
<proteinExistence type="inferred from homology"/>
<comment type="cofactor">
    <cofactor evidence="1">
        <name>L-ascorbate</name>
        <dbReference type="ChEBI" id="CHEBI:38290"/>
    </cofactor>
</comment>
<keyword evidence="5 15" id="KW-0812">Transmembrane</keyword>
<dbReference type="GO" id="GO:0004656">
    <property type="term" value="F:procollagen-proline 4-dioxygenase activity"/>
    <property type="evidence" value="ECO:0007669"/>
    <property type="project" value="UniProtKB-EC"/>
</dbReference>
<evidence type="ECO:0000259" key="16">
    <source>
        <dbReference type="PROSITE" id="PS51670"/>
    </source>
</evidence>
<keyword evidence="11" id="KW-0560">Oxidoreductase</keyword>
<dbReference type="PANTHER" id="PTHR10869:SF102">
    <property type="entry name" value="PROLYL 4-HYDROXYLASE 12-RELATED"/>
    <property type="match status" value="1"/>
</dbReference>
<accession>A0AAV8SJL7</accession>
<reference evidence="17 18" key="1">
    <citation type="submission" date="2021-09" db="EMBL/GenBank/DDBJ databases">
        <title>Genomic insights and catalytic innovation underlie evolution of tropane alkaloids biosynthesis.</title>
        <authorList>
            <person name="Wang Y.-J."/>
            <person name="Tian T."/>
            <person name="Huang J.-P."/>
            <person name="Huang S.-X."/>
        </authorList>
    </citation>
    <scope>NUCLEOTIDE SEQUENCE [LARGE SCALE GENOMIC DNA]</scope>
    <source>
        <strain evidence="17">KIB-2018</strain>
        <tissue evidence="17">Leaf</tissue>
    </source>
</reference>
<comment type="subcellular location">
    <subcellularLocation>
        <location evidence="2">Endoplasmic reticulum membrane</location>
        <topology evidence="2">Single-pass type II membrane protein</topology>
    </subcellularLocation>
</comment>
<dbReference type="SMART" id="SM00702">
    <property type="entry name" value="P4Hc"/>
    <property type="match status" value="1"/>
</dbReference>
<keyword evidence="9" id="KW-0735">Signal-anchor</keyword>
<evidence type="ECO:0000256" key="7">
    <source>
        <dbReference type="ARBA" id="ARBA00022824"/>
    </source>
</evidence>
<protein>
    <recommendedName>
        <fullName evidence="4">procollagen-proline 4-dioxygenase</fullName>
        <ecNumber evidence="4">1.14.11.2</ecNumber>
    </recommendedName>
</protein>
<dbReference type="InterPro" id="IPR006620">
    <property type="entry name" value="Pro_4_hyd_alph"/>
</dbReference>
<dbReference type="EMBL" id="JAIWQS010000010">
    <property type="protein sequence ID" value="KAJ8752447.1"/>
    <property type="molecule type" value="Genomic_DNA"/>
</dbReference>
<comment type="similarity">
    <text evidence="3">Belongs to the P4HA family.</text>
</comment>
<evidence type="ECO:0000256" key="1">
    <source>
        <dbReference type="ARBA" id="ARBA00001961"/>
    </source>
</evidence>
<dbReference type="InterPro" id="IPR045054">
    <property type="entry name" value="P4HA-like"/>
</dbReference>
<evidence type="ECO:0000313" key="17">
    <source>
        <dbReference type="EMBL" id="KAJ8752447.1"/>
    </source>
</evidence>
<keyword evidence="10 15" id="KW-1133">Transmembrane helix</keyword>
<comment type="catalytic activity">
    <reaction evidence="14">
        <text>L-prolyl-[collagen] + 2-oxoglutarate + O2 = trans-4-hydroxy-L-prolyl-[collagen] + succinate + CO2</text>
        <dbReference type="Rhea" id="RHEA:18945"/>
        <dbReference type="Rhea" id="RHEA-COMP:11676"/>
        <dbReference type="Rhea" id="RHEA-COMP:11680"/>
        <dbReference type="ChEBI" id="CHEBI:15379"/>
        <dbReference type="ChEBI" id="CHEBI:16526"/>
        <dbReference type="ChEBI" id="CHEBI:16810"/>
        <dbReference type="ChEBI" id="CHEBI:30031"/>
        <dbReference type="ChEBI" id="CHEBI:50342"/>
        <dbReference type="ChEBI" id="CHEBI:61965"/>
        <dbReference type="EC" id="1.14.11.2"/>
    </reaction>
</comment>
<gene>
    <name evidence="17" type="ORF">K2173_004083</name>
</gene>
<keyword evidence="13 15" id="KW-0472">Membrane</keyword>
<dbReference type="Gene3D" id="2.60.120.620">
    <property type="entry name" value="q2cbj1_9rhob like domain"/>
    <property type="match status" value="2"/>
</dbReference>
<evidence type="ECO:0000256" key="13">
    <source>
        <dbReference type="ARBA" id="ARBA00023136"/>
    </source>
</evidence>
<evidence type="ECO:0000256" key="4">
    <source>
        <dbReference type="ARBA" id="ARBA00012269"/>
    </source>
</evidence>
<dbReference type="SMART" id="SM00254">
    <property type="entry name" value="ShKT"/>
    <property type="match status" value="1"/>
</dbReference>
<evidence type="ECO:0000256" key="11">
    <source>
        <dbReference type="ARBA" id="ARBA00023002"/>
    </source>
</evidence>
<dbReference type="InterPro" id="IPR003582">
    <property type="entry name" value="ShKT_dom"/>
</dbReference>